<dbReference type="InterPro" id="IPR013427">
    <property type="entry name" value="Haem-bd_dom_put"/>
</dbReference>
<evidence type="ECO:0000313" key="6">
    <source>
        <dbReference type="EMBL" id="TWU07984.1"/>
    </source>
</evidence>
<dbReference type="PANTHER" id="PTHR33546:SF1">
    <property type="entry name" value="LARGE, MULTIFUNCTIONAL SECRETED PROTEIN"/>
    <property type="match status" value="1"/>
</dbReference>
<dbReference type="InterPro" id="IPR011042">
    <property type="entry name" value="6-blade_b-propeller_TolB-like"/>
</dbReference>
<dbReference type="AlphaFoldDB" id="A0A5C6BBT1"/>
<sequence>MSGAMNRRRHIGFVSLLLLTIISGSGLLRAEDFSRELPRVPPVEPADTLRNFQVADGFEIQLVASEPLVNSPVAIQWDARGRLFVCEMRGYSENRDDAVSRISLLVDSNDDGVYDTSTVFADHLLWPTALFPFDGGLFVADAPDVWYFRDDDGDGVSDTRQLVLTGFSTSNVQGLLNSFHWGLDNRIHLACGTAGGKVRRVAGDEDGRNEKAVEVRGYDLAFDPRTFEFERTSGGAQHGMCFDDWGRKFVSSNSDHLQQVMYEDRYIGRNRFIAAPGARLSIAEDGPQAEVFRISPVEPWRIVRTRLRVAGLVGGPVEGGGRAAGYFTGATGATIYRGDVWPDAFRSLAIVGDVGSNLIHRKRLSPNGVPMIARRMDHESEFVASRDIWFRPSQFECGPDGALTVVDVCREVIEHPKSLPPEIKQHLDLTAGRDRGRLYRIVPDDFQHRATVDLATQSTGELVKSLAHPNAWHRETAARLIFERQGKTVVSALREMVSQSDSPLGRLHAMYALDGLAALDASILIVRLHDPHPQVVRHAIRLSERLPEDDVLLSALAALVHHPDIAVRYQLAFTLGEFNSPERHQWLAEIVSQNPDDRWIQAAVGSSVGDSAVDLFVRLVAQQSTTGAAIVESLASQIRRQNLSGELLTALRAINGAKEHPRLLTLLGKLVGDRDDIERLIATGALPSDLVQSIQTRIQVLTRAAIQIADDPGRSLADRRDAVQSLQYGNVNRVLEIYDDSLATADSSELQIAWIQLASSLDTPEVITSLIGQWSTWSPRVRRVAEDVLFASESSTRAVVTAIEEKQLNADDFAVSRWQTISKSRNQSISAVAKLFLESQQSRTRDDVIAQYRPALDIKGDIQRGQNVFKQQCAGCHQVDGVGHSIGPSLAAAQTRGAESILVNVLDPNREVNPQYAGYVILTQDGRAHAGMIVSENSNSVTLRRAEAETETILRGDIEQIRGTGLSFMPEGMEKAIDVNAMADLIAYLLRR</sequence>
<protein>
    <submittedName>
        <fullName evidence="6">Cytochrome c</fullName>
    </submittedName>
</protein>
<dbReference type="InterPro" id="IPR011041">
    <property type="entry name" value="Quinoprot_gluc/sorb_DH_b-prop"/>
</dbReference>
<dbReference type="NCBIfam" id="TIGR02604">
    <property type="entry name" value="Piru_Ver_Nterm"/>
    <property type="match status" value="1"/>
</dbReference>
<evidence type="ECO:0000259" key="5">
    <source>
        <dbReference type="PROSITE" id="PS51007"/>
    </source>
</evidence>
<dbReference type="PANTHER" id="PTHR33546">
    <property type="entry name" value="LARGE, MULTIFUNCTIONAL SECRETED PROTEIN-RELATED"/>
    <property type="match status" value="1"/>
</dbReference>
<accession>A0A5C6BBT1</accession>
<dbReference type="Pfam" id="PF00034">
    <property type="entry name" value="Cytochrom_C"/>
    <property type="match status" value="1"/>
</dbReference>
<reference evidence="6 7" key="1">
    <citation type="submission" date="2019-02" db="EMBL/GenBank/DDBJ databases">
        <title>Deep-cultivation of Planctomycetes and their phenomic and genomic characterization uncovers novel biology.</title>
        <authorList>
            <person name="Wiegand S."/>
            <person name="Jogler M."/>
            <person name="Boedeker C."/>
            <person name="Pinto D."/>
            <person name="Vollmers J."/>
            <person name="Rivas-Marin E."/>
            <person name="Kohn T."/>
            <person name="Peeters S.H."/>
            <person name="Heuer A."/>
            <person name="Rast P."/>
            <person name="Oberbeckmann S."/>
            <person name="Bunk B."/>
            <person name="Jeske O."/>
            <person name="Meyerdierks A."/>
            <person name="Storesund J.E."/>
            <person name="Kallscheuer N."/>
            <person name="Luecker S."/>
            <person name="Lage O.M."/>
            <person name="Pohl T."/>
            <person name="Merkel B.J."/>
            <person name="Hornburger P."/>
            <person name="Mueller R.-W."/>
            <person name="Bruemmer F."/>
            <person name="Labrenz M."/>
            <person name="Spormann A.M."/>
            <person name="Op Den Camp H."/>
            <person name="Overmann J."/>
            <person name="Amann R."/>
            <person name="Jetten M.S.M."/>
            <person name="Mascher T."/>
            <person name="Medema M.H."/>
            <person name="Devos D.P."/>
            <person name="Kaster A.-K."/>
            <person name="Ovreas L."/>
            <person name="Rohde M."/>
            <person name="Galperin M.Y."/>
            <person name="Jogler C."/>
        </authorList>
    </citation>
    <scope>NUCLEOTIDE SEQUENCE [LARGE SCALE GENOMIC DNA]</scope>
    <source>
        <strain evidence="6 7">Pla52n</strain>
    </source>
</reference>
<dbReference type="SUPFAM" id="SSF50952">
    <property type="entry name" value="Soluble quinoprotein glucose dehydrogenase"/>
    <property type="match status" value="1"/>
</dbReference>
<evidence type="ECO:0000313" key="7">
    <source>
        <dbReference type="Proteomes" id="UP000320176"/>
    </source>
</evidence>
<dbReference type="SUPFAM" id="SSF46626">
    <property type="entry name" value="Cytochrome c"/>
    <property type="match status" value="1"/>
</dbReference>
<dbReference type="NCBIfam" id="TIGR02603">
    <property type="entry name" value="CxxCH_TIGR02603"/>
    <property type="match status" value="1"/>
</dbReference>
<dbReference type="InterPro" id="IPR055557">
    <property type="entry name" value="DUF7133"/>
</dbReference>
<keyword evidence="2 4" id="KW-0479">Metal-binding</keyword>
<keyword evidence="3 4" id="KW-0408">Iron</keyword>
<dbReference type="PROSITE" id="PS51007">
    <property type="entry name" value="CYTC"/>
    <property type="match status" value="1"/>
</dbReference>
<dbReference type="EMBL" id="SJPN01000001">
    <property type="protein sequence ID" value="TWU07984.1"/>
    <property type="molecule type" value="Genomic_DNA"/>
</dbReference>
<feature type="domain" description="Cytochrome c" evidence="5">
    <location>
        <begin position="860"/>
        <end position="992"/>
    </location>
</feature>
<comment type="caution">
    <text evidence="6">The sequence shown here is derived from an EMBL/GenBank/DDBJ whole genome shotgun (WGS) entry which is preliminary data.</text>
</comment>
<dbReference type="Pfam" id="PF23500">
    <property type="entry name" value="DUF7133"/>
    <property type="match status" value="1"/>
</dbReference>
<evidence type="ECO:0000256" key="1">
    <source>
        <dbReference type="ARBA" id="ARBA00022617"/>
    </source>
</evidence>
<name>A0A5C6BBT1_9BACT</name>
<dbReference type="InterPro" id="IPR009056">
    <property type="entry name" value="Cyt_c-like_dom"/>
</dbReference>
<dbReference type="InterPro" id="IPR036909">
    <property type="entry name" value="Cyt_c-like_dom_sf"/>
</dbReference>
<dbReference type="InterPro" id="IPR016024">
    <property type="entry name" value="ARM-type_fold"/>
</dbReference>
<dbReference type="Proteomes" id="UP000320176">
    <property type="component" value="Unassembled WGS sequence"/>
</dbReference>
<dbReference type="GO" id="GO:0009055">
    <property type="term" value="F:electron transfer activity"/>
    <property type="evidence" value="ECO:0007669"/>
    <property type="project" value="InterPro"/>
</dbReference>
<proteinExistence type="predicted"/>
<dbReference type="Gene3D" id="2.120.10.30">
    <property type="entry name" value="TolB, C-terminal domain"/>
    <property type="match status" value="1"/>
</dbReference>
<evidence type="ECO:0000256" key="2">
    <source>
        <dbReference type="ARBA" id="ARBA00022723"/>
    </source>
</evidence>
<dbReference type="SUPFAM" id="SSF48371">
    <property type="entry name" value="ARM repeat"/>
    <property type="match status" value="1"/>
</dbReference>
<keyword evidence="1 4" id="KW-0349">Heme</keyword>
<evidence type="ECO:0000256" key="4">
    <source>
        <dbReference type="PROSITE-ProRule" id="PRU00433"/>
    </source>
</evidence>
<dbReference type="InterPro" id="IPR011989">
    <property type="entry name" value="ARM-like"/>
</dbReference>
<dbReference type="GO" id="GO:0020037">
    <property type="term" value="F:heme binding"/>
    <property type="evidence" value="ECO:0007669"/>
    <property type="project" value="InterPro"/>
</dbReference>
<keyword evidence="7" id="KW-1185">Reference proteome</keyword>
<dbReference type="InterPro" id="IPR013428">
    <property type="entry name" value="Membrane-bound_put_N"/>
</dbReference>
<dbReference type="Pfam" id="PF13646">
    <property type="entry name" value="HEAT_2"/>
    <property type="match status" value="1"/>
</dbReference>
<evidence type="ECO:0000256" key="3">
    <source>
        <dbReference type="ARBA" id="ARBA00023004"/>
    </source>
</evidence>
<dbReference type="Gene3D" id="1.10.760.10">
    <property type="entry name" value="Cytochrome c-like domain"/>
    <property type="match status" value="1"/>
</dbReference>
<dbReference type="Gene3D" id="1.25.10.10">
    <property type="entry name" value="Leucine-rich Repeat Variant"/>
    <property type="match status" value="1"/>
</dbReference>
<gene>
    <name evidence="6" type="ORF">Pla52n_05610</name>
</gene>
<dbReference type="GO" id="GO:0046872">
    <property type="term" value="F:metal ion binding"/>
    <property type="evidence" value="ECO:0007669"/>
    <property type="project" value="UniProtKB-KW"/>
</dbReference>
<organism evidence="6 7">
    <name type="scientific">Stieleria varia</name>
    <dbReference type="NCBI Taxonomy" id="2528005"/>
    <lineage>
        <taxon>Bacteria</taxon>
        <taxon>Pseudomonadati</taxon>
        <taxon>Planctomycetota</taxon>
        <taxon>Planctomycetia</taxon>
        <taxon>Pirellulales</taxon>
        <taxon>Pirellulaceae</taxon>
        <taxon>Stieleria</taxon>
    </lineage>
</organism>